<dbReference type="InterPro" id="IPR036886">
    <property type="entry name" value="Villin_headpiece_dom_sf"/>
</dbReference>
<dbReference type="EMBL" id="JASPKY010000087">
    <property type="protein sequence ID" value="KAK9738381.1"/>
    <property type="molecule type" value="Genomic_DNA"/>
</dbReference>
<dbReference type="SMART" id="SM00153">
    <property type="entry name" value="VHP"/>
    <property type="match status" value="1"/>
</dbReference>
<dbReference type="SUPFAM" id="SSF55753">
    <property type="entry name" value="Actin depolymerizing proteins"/>
    <property type="match status" value="5"/>
</dbReference>
<dbReference type="Pfam" id="PF02209">
    <property type="entry name" value="VHP"/>
    <property type="match status" value="1"/>
</dbReference>
<dbReference type="InterPro" id="IPR007123">
    <property type="entry name" value="Gelsolin-like_dom"/>
</dbReference>
<name>A0AAW1LWD8_POPJA</name>
<dbReference type="PANTHER" id="PTHR11977">
    <property type="entry name" value="VILLIN"/>
    <property type="match status" value="1"/>
</dbReference>
<evidence type="ECO:0000256" key="5">
    <source>
        <dbReference type="ARBA" id="ARBA00022737"/>
    </source>
</evidence>
<comment type="caution">
    <text evidence="10">The sequence shown here is derived from an EMBL/GenBank/DDBJ whole genome shotgun (WGS) entry which is preliminary data.</text>
</comment>
<keyword evidence="4" id="KW-0963">Cytoplasm</keyword>
<dbReference type="GO" id="GO:0051016">
    <property type="term" value="P:barbed-end actin filament capping"/>
    <property type="evidence" value="ECO:0007669"/>
    <property type="project" value="TreeGrafter"/>
</dbReference>
<dbReference type="InterPro" id="IPR003128">
    <property type="entry name" value="Villin_headpiece"/>
</dbReference>
<evidence type="ECO:0000313" key="10">
    <source>
        <dbReference type="EMBL" id="KAK9738381.1"/>
    </source>
</evidence>
<dbReference type="GO" id="GO:0015629">
    <property type="term" value="C:actin cytoskeleton"/>
    <property type="evidence" value="ECO:0007669"/>
    <property type="project" value="TreeGrafter"/>
</dbReference>
<comment type="subcellular location">
    <subcellularLocation>
        <location evidence="2">Cytoplasm</location>
        <location evidence="2">Cytoskeleton</location>
    </subcellularLocation>
    <subcellularLocation>
        <location evidence="1">Membrane</location>
        <topology evidence="1">Peripheral membrane protein</topology>
    </subcellularLocation>
</comment>
<evidence type="ECO:0000256" key="4">
    <source>
        <dbReference type="ARBA" id="ARBA00022490"/>
    </source>
</evidence>
<dbReference type="SUPFAM" id="SSF47050">
    <property type="entry name" value="VHP, Villin headpiece domain"/>
    <property type="match status" value="1"/>
</dbReference>
<evidence type="ECO:0000256" key="2">
    <source>
        <dbReference type="ARBA" id="ARBA00004245"/>
    </source>
</evidence>
<proteinExistence type="inferred from homology"/>
<keyword evidence="7" id="KW-0206">Cytoskeleton</keyword>
<feature type="compositionally biased region" description="Low complexity" evidence="8">
    <location>
        <begin position="133"/>
        <end position="146"/>
    </location>
</feature>
<dbReference type="GO" id="GO:0008154">
    <property type="term" value="P:actin polymerization or depolymerization"/>
    <property type="evidence" value="ECO:0007669"/>
    <property type="project" value="TreeGrafter"/>
</dbReference>
<sequence>MLLYVVSVVIIFTVYFLTKCLFKQEELSEKTSILAAKKDELNAASKQWKTRVEKADADKFSVAGRMEKLEKPVITINIPTPDKTKRTPKAKRFKGKDGDNKQPNSGSVSPDDLGIGLGFKRSISVPGSKTNEDSSGSDNSLRSSGRTVRVLKPDDDTFTSFFKTTEETKPVETFDFSLNDLDVIDSHKLLTTKKIVKVQRRREATKNPLRALATRSDIVDEYLEITTDLAERELKRLNVEKLSKSSSFALEALAGLASKEDFSSVLLKKCSQVPNSSYLPYKDLMLIHVKGRRHVQTRLVNPTSSSINQGDNYILITPNALYNYVGPYSNVIEQSRACDIVNHIQQTGDMGCKVDKTITINPKKNSSSSDLQKFWKLLKESEDVEVAGAGHPDEDEIYESSMLGTNMIYTIENNELVPVDEYWGKIPKIEMLQPSKVFVFDFGTEMYVWSGITASPDDKKKTLTLAKELWSEGYNYADCSVNPINISQMIGDRSKQEICMKSEERPEWALLAKLTQHRETILFREKFLDWPDYSRVIKVKQNVEKAETSSDINPCDAIKMMRTEQSEPDFQIDGTHLGRGNCYFDEESRRQYEISTLEVKCWNILENTYEELGDDSLGHFYDSETYVIRWQFRVTSTGRELSGKPSKYNQTGRDRCLYFCWLGSQATINEKGAAALLTVELDNENARQIRVPQGLEQPVFFRLFNGRMVTHIGKNDSIKERVHRLYMIRGEIEEEVSLVEVLCSMRSLRSRASFILINTEDGTVVVWHGCKSLDQTRNLTIKLAKLLVEQKSSHFGMEKCDCDSIEEIEEGQESAEFLKILGDKRLYMSLLLSSVEYKSTPRLFHFSSVLGSFTATEILCPHRSSYTTPYPFLQSDLYSANQPALFLLDNGHELWLWQGWWPEREDDDDLSEQTGSGRVRWQAERKAAMQTAIDYWNEKQTHLSVAIYSVWAGLEPLSFTNLFSTWCDRDDIAVLNMKTGKKAGEIISVENELAQLTRTTYPLAQLLQRPLPEGVDPRQLEIYLSPEEFTELLAMTPADFQKLPTWKQAAIKKDKGLF</sequence>
<keyword evidence="11" id="KW-1185">Reference proteome</keyword>
<dbReference type="GO" id="GO:0051014">
    <property type="term" value="P:actin filament severing"/>
    <property type="evidence" value="ECO:0007669"/>
    <property type="project" value="TreeGrafter"/>
</dbReference>
<evidence type="ECO:0000259" key="9">
    <source>
        <dbReference type="PROSITE" id="PS51089"/>
    </source>
</evidence>
<evidence type="ECO:0000256" key="8">
    <source>
        <dbReference type="SAM" id="MobiDB-lite"/>
    </source>
</evidence>
<evidence type="ECO:0000256" key="3">
    <source>
        <dbReference type="ARBA" id="ARBA00008418"/>
    </source>
</evidence>
<reference evidence="10 11" key="1">
    <citation type="journal article" date="2024" name="BMC Genomics">
        <title>De novo assembly and annotation of Popillia japonica's genome with initial clues to its potential as an invasive pest.</title>
        <authorList>
            <person name="Cucini C."/>
            <person name="Boschi S."/>
            <person name="Funari R."/>
            <person name="Cardaioli E."/>
            <person name="Iannotti N."/>
            <person name="Marturano G."/>
            <person name="Paoli F."/>
            <person name="Bruttini M."/>
            <person name="Carapelli A."/>
            <person name="Frati F."/>
            <person name="Nardi F."/>
        </authorList>
    </citation>
    <scope>NUCLEOTIDE SEQUENCE [LARGE SCALE GENOMIC DNA]</scope>
    <source>
        <strain evidence="10">DMR45628</strain>
    </source>
</reference>
<feature type="domain" description="HP" evidence="9">
    <location>
        <begin position="995"/>
        <end position="1058"/>
    </location>
</feature>
<keyword evidence="5" id="KW-0677">Repeat</keyword>
<feature type="region of interest" description="Disordered" evidence="8">
    <location>
        <begin position="73"/>
        <end position="148"/>
    </location>
</feature>
<keyword evidence="6" id="KW-0472">Membrane</keyword>
<dbReference type="AlphaFoldDB" id="A0AAW1LWD8"/>
<evidence type="ECO:0000256" key="7">
    <source>
        <dbReference type="ARBA" id="ARBA00023212"/>
    </source>
</evidence>
<dbReference type="Proteomes" id="UP001458880">
    <property type="component" value="Unassembled WGS sequence"/>
</dbReference>
<evidence type="ECO:0000313" key="11">
    <source>
        <dbReference type="Proteomes" id="UP001458880"/>
    </source>
</evidence>
<dbReference type="Pfam" id="PF00626">
    <property type="entry name" value="Gelsolin"/>
    <property type="match status" value="1"/>
</dbReference>
<gene>
    <name evidence="10" type="ORF">QE152_g9929</name>
</gene>
<dbReference type="GO" id="GO:0016020">
    <property type="term" value="C:membrane"/>
    <property type="evidence" value="ECO:0007669"/>
    <property type="project" value="UniProtKB-SubCell"/>
</dbReference>
<dbReference type="PANTHER" id="PTHR11977:SF45">
    <property type="entry name" value="SUPERVILLIN"/>
    <property type="match status" value="1"/>
</dbReference>
<dbReference type="SMART" id="SM00262">
    <property type="entry name" value="GEL"/>
    <property type="match status" value="4"/>
</dbReference>
<dbReference type="GO" id="GO:0051015">
    <property type="term" value="F:actin filament binding"/>
    <property type="evidence" value="ECO:0007669"/>
    <property type="project" value="InterPro"/>
</dbReference>
<dbReference type="FunFam" id="1.10.950.10:FF:000003">
    <property type="entry name" value="supervillin isoform X2"/>
    <property type="match status" value="1"/>
</dbReference>
<dbReference type="GO" id="GO:0005546">
    <property type="term" value="F:phosphatidylinositol-4,5-bisphosphate binding"/>
    <property type="evidence" value="ECO:0007669"/>
    <property type="project" value="TreeGrafter"/>
</dbReference>
<protein>
    <submittedName>
        <fullName evidence="10">Gelsolin repeat</fullName>
    </submittedName>
</protein>
<dbReference type="PROSITE" id="PS51089">
    <property type="entry name" value="HP"/>
    <property type="match status" value="1"/>
</dbReference>
<evidence type="ECO:0000256" key="1">
    <source>
        <dbReference type="ARBA" id="ARBA00004170"/>
    </source>
</evidence>
<accession>A0AAW1LWD8</accession>
<dbReference type="InterPro" id="IPR007122">
    <property type="entry name" value="Villin/Gelsolin"/>
</dbReference>
<dbReference type="Gene3D" id="1.10.950.10">
    <property type="entry name" value="Villin headpiece domain"/>
    <property type="match status" value="1"/>
</dbReference>
<dbReference type="InterPro" id="IPR029006">
    <property type="entry name" value="ADF-H/Gelsolin-like_dom_sf"/>
</dbReference>
<evidence type="ECO:0000256" key="6">
    <source>
        <dbReference type="ARBA" id="ARBA00023136"/>
    </source>
</evidence>
<dbReference type="GO" id="GO:0005737">
    <property type="term" value="C:cytoplasm"/>
    <property type="evidence" value="ECO:0007669"/>
    <property type="project" value="TreeGrafter"/>
</dbReference>
<comment type="similarity">
    <text evidence="3">Belongs to the villin/gelsolin family.</text>
</comment>
<dbReference type="Gene3D" id="3.40.20.10">
    <property type="entry name" value="Severin"/>
    <property type="match status" value="5"/>
</dbReference>
<organism evidence="10 11">
    <name type="scientific">Popillia japonica</name>
    <name type="common">Japanese beetle</name>
    <dbReference type="NCBI Taxonomy" id="7064"/>
    <lineage>
        <taxon>Eukaryota</taxon>
        <taxon>Metazoa</taxon>
        <taxon>Ecdysozoa</taxon>
        <taxon>Arthropoda</taxon>
        <taxon>Hexapoda</taxon>
        <taxon>Insecta</taxon>
        <taxon>Pterygota</taxon>
        <taxon>Neoptera</taxon>
        <taxon>Endopterygota</taxon>
        <taxon>Coleoptera</taxon>
        <taxon>Polyphaga</taxon>
        <taxon>Scarabaeiformia</taxon>
        <taxon>Scarabaeidae</taxon>
        <taxon>Rutelinae</taxon>
        <taxon>Popillia</taxon>
    </lineage>
</organism>